<evidence type="ECO:0000313" key="4">
    <source>
        <dbReference type="EMBL" id="ENZ10305.1"/>
    </source>
</evidence>
<protein>
    <submittedName>
        <fullName evidence="4">Sugar (Glycoside-Pentoside-Hexuronide) transporter</fullName>
    </submittedName>
</protein>
<gene>
    <name evidence="4" type="ORF">HMPREF1090_04286</name>
</gene>
<dbReference type="Pfam" id="PF13347">
    <property type="entry name" value="MFS_2"/>
    <property type="match status" value="1"/>
</dbReference>
<feature type="transmembrane region" description="Helical" evidence="3">
    <location>
        <begin position="42"/>
        <end position="61"/>
    </location>
</feature>
<dbReference type="PATRIC" id="fig|999408.3.peg.4603"/>
<evidence type="ECO:0000256" key="3">
    <source>
        <dbReference type="SAM" id="Phobius"/>
    </source>
</evidence>
<dbReference type="GeneID" id="57964213"/>
<dbReference type="GO" id="GO:0015293">
    <property type="term" value="F:symporter activity"/>
    <property type="evidence" value="ECO:0007669"/>
    <property type="project" value="UniProtKB-KW"/>
</dbReference>
<evidence type="ECO:0000256" key="2">
    <source>
        <dbReference type="ARBA" id="ARBA00022847"/>
    </source>
</evidence>
<dbReference type="InterPro" id="IPR039672">
    <property type="entry name" value="MFS_2"/>
</dbReference>
<dbReference type="CDD" id="cd17332">
    <property type="entry name" value="MFS_MelB_like"/>
    <property type="match status" value="1"/>
</dbReference>
<evidence type="ECO:0000256" key="1">
    <source>
        <dbReference type="ARBA" id="ARBA00022448"/>
    </source>
</evidence>
<keyword evidence="3" id="KW-0472">Membrane</keyword>
<feature type="transmembrane region" description="Helical" evidence="3">
    <location>
        <begin position="331"/>
        <end position="352"/>
    </location>
</feature>
<dbReference type="GO" id="GO:0005886">
    <property type="term" value="C:plasma membrane"/>
    <property type="evidence" value="ECO:0007669"/>
    <property type="project" value="TreeGrafter"/>
</dbReference>
<feature type="transmembrane region" description="Helical" evidence="3">
    <location>
        <begin position="108"/>
        <end position="126"/>
    </location>
</feature>
<feature type="transmembrane region" description="Helical" evidence="3">
    <location>
        <begin position="265"/>
        <end position="285"/>
    </location>
</feature>
<feature type="transmembrane region" description="Helical" evidence="3">
    <location>
        <begin position="373"/>
        <end position="395"/>
    </location>
</feature>
<proteinExistence type="predicted"/>
<keyword evidence="3" id="KW-0812">Transmembrane</keyword>
<dbReference type="PANTHER" id="PTHR11328:SF36">
    <property type="entry name" value="MELIBIOSE PERMEASE"/>
    <property type="match status" value="1"/>
</dbReference>
<comment type="caution">
    <text evidence="4">The sequence shown here is derived from an EMBL/GenBank/DDBJ whole genome shotgun (WGS) entry which is preliminary data.</text>
</comment>
<dbReference type="SUPFAM" id="SSF103473">
    <property type="entry name" value="MFS general substrate transporter"/>
    <property type="match status" value="1"/>
</dbReference>
<feature type="transmembrane region" description="Helical" evidence="3">
    <location>
        <begin position="183"/>
        <end position="203"/>
    </location>
</feature>
<keyword evidence="1" id="KW-0813">Transport</keyword>
<feature type="transmembrane region" description="Helical" evidence="3">
    <location>
        <begin position="407"/>
        <end position="428"/>
    </location>
</feature>
<dbReference type="PANTHER" id="PTHR11328">
    <property type="entry name" value="MAJOR FACILITATOR SUPERFAMILY DOMAIN-CONTAINING PROTEIN"/>
    <property type="match status" value="1"/>
</dbReference>
<feature type="transmembrane region" description="Helical" evidence="3">
    <location>
        <begin position="223"/>
        <end position="245"/>
    </location>
</feature>
<dbReference type="EMBL" id="AGYR01000047">
    <property type="protein sequence ID" value="ENZ10305.1"/>
    <property type="molecule type" value="Genomic_DNA"/>
</dbReference>
<dbReference type="Proteomes" id="UP000013085">
    <property type="component" value="Unassembled WGS sequence"/>
</dbReference>
<feature type="transmembrane region" description="Helical" evidence="3">
    <location>
        <begin position="297"/>
        <end position="319"/>
    </location>
</feature>
<dbReference type="AlphaFoldDB" id="A0A0E2H5W4"/>
<dbReference type="NCBIfam" id="NF007749">
    <property type="entry name" value="PRK10429.1"/>
    <property type="match status" value="1"/>
</dbReference>
<dbReference type="Gene3D" id="1.20.1250.20">
    <property type="entry name" value="MFS general substrate transporter like domains"/>
    <property type="match status" value="1"/>
</dbReference>
<dbReference type="InterPro" id="IPR001927">
    <property type="entry name" value="Na/Gal_symport"/>
</dbReference>
<keyword evidence="3" id="KW-1133">Transmembrane helix</keyword>
<feature type="transmembrane region" description="Helical" evidence="3">
    <location>
        <begin position="12"/>
        <end position="36"/>
    </location>
</feature>
<name>A0A0E2H5W4_9FIRM</name>
<dbReference type="GO" id="GO:0006814">
    <property type="term" value="P:sodium ion transport"/>
    <property type="evidence" value="ECO:0007669"/>
    <property type="project" value="InterPro"/>
</dbReference>
<evidence type="ECO:0000313" key="5">
    <source>
        <dbReference type="Proteomes" id="UP000013085"/>
    </source>
</evidence>
<accession>A0A0E2H5W4</accession>
<dbReference type="NCBIfam" id="TIGR00792">
    <property type="entry name" value="gph"/>
    <property type="match status" value="1"/>
</dbReference>
<dbReference type="HOGENOM" id="CLU_027408_0_3_9"/>
<feature type="transmembrane region" description="Helical" evidence="3">
    <location>
        <begin position="82"/>
        <end position="102"/>
    </location>
</feature>
<dbReference type="RefSeq" id="WP_002584655.1">
    <property type="nucleotide sequence ID" value="NZ_KB850983.1"/>
</dbReference>
<keyword evidence="2" id="KW-0769">Symport</keyword>
<dbReference type="GO" id="GO:0008643">
    <property type="term" value="P:carbohydrate transport"/>
    <property type="evidence" value="ECO:0007669"/>
    <property type="project" value="InterPro"/>
</dbReference>
<organism evidence="4 5">
    <name type="scientific">[Clostridium] clostridioforme 90A8</name>
    <dbReference type="NCBI Taxonomy" id="999408"/>
    <lineage>
        <taxon>Bacteria</taxon>
        <taxon>Bacillati</taxon>
        <taxon>Bacillota</taxon>
        <taxon>Clostridia</taxon>
        <taxon>Lachnospirales</taxon>
        <taxon>Lachnospiraceae</taxon>
        <taxon>Enterocloster</taxon>
    </lineage>
</organism>
<reference evidence="4 5" key="1">
    <citation type="submission" date="2013-01" db="EMBL/GenBank/DDBJ databases">
        <title>The Genome Sequence of Clostridium clostridioforme 90A8.</title>
        <authorList>
            <consortium name="The Broad Institute Genome Sequencing Platform"/>
            <person name="Earl A."/>
            <person name="Ward D."/>
            <person name="Feldgarden M."/>
            <person name="Gevers D."/>
            <person name="Courvalin P."/>
            <person name="Lambert T."/>
            <person name="Walker B."/>
            <person name="Young S.K."/>
            <person name="Zeng Q."/>
            <person name="Gargeya S."/>
            <person name="Fitzgerald M."/>
            <person name="Haas B."/>
            <person name="Abouelleil A."/>
            <person name="Alvarado L."/>
            <person name="Arachchi H.M."/>
            <person name="Berlin A.M."/>
            <person name="Chapman S.B."/>
            <person name="Dewar J."/>
            <person name="Goldberg J."/>
            <person name="Griggs A."/>
            <person name="Gujja S."/>
            <person name="Hansen M."/>
            <person name="Howarth C."/>
            <person name="Imamovic A."/>
            <person name="Larimer J."/>
            <person name="McCowan C."/>
            <person name="Murphy C."/>
            <person name="Neiman D."/>
            <person name="Pearson M."/>
            <person name="Priest M."/>
            <person name="Roberts A."/>
            <person name="Saif S."/>
            <person name="Shea T."/>
            <person name="Sisk P."/>
            <person name="Sykes S."/>
            <person name="Wortman J."/>
            <person name="Nusbaum C."/>
            <person name="Birren B."/>
        </authorList>
    </citation>
    <scope>NUCLEOTIDE SEQUENCE [LARGE SCALE GENOMIC DNA]</scope>
    <source>
        <strain evidence="4 5">90A8</strain>
    </source>
</reference>
<sequence>MQQLEKLSWRSKLSFGVGAFGKDLVYALVGNLFMFYMTDVRFVAPAFVGTLFMVARIWDAFNDPFMGMVVDNTRSKWGKFRPWIMIGTVLNAIVLALMFWNVDFEGNTFLAFCAVLYILWGMTYTIDDIPYWSMVPALTDDENERSQVSAIPRLFASFAWLIVGSFGLKIIDTAGGGDRKIGFAYFAMMVSVIFVVCSAITVINCKEKVVTKSAEKTTAKGMLHVLIANDQVKVILGIALFFNFAYQLSNSFSLYYFSYAIGIEALYPVYTGVAGIAQMAAQFTFPMVTKLIGRGKAFFLACFLPVAGFLLLFVVGIVAPSSIAAVGASSAVVNYGIGFMLVFITVMLADVVDYGEYSLGTRNESILFSMQTFIVKFAGAFSGFVSGIGLTLIGWKAGVTPGAGTIMGLKVIMIIIPAILSALCYVFYKSGYKLTGEFYNKMVRELRARKEQ</sequence>
<dbReference type="InterPro" id="IPR036259">
    <property type="entry name" value="MFS_trans_sf"/>
</dbReference>